<keyword evidence="2" id="KW-1185">Reference proteome</keyword>
<gene>
    <name evidence="1" type="ORF">MBM_09826</name>
</gene>
<reference evidence="1 2" key="1">
    <citation type="journal article" date="2012" name="BMC Genomics">
        <title>Sequencing the genome of Marssonina brunnea reveals fungus-poplar co-evolution.</title>
        <authorList>
            <person name="Zhu S."/>
            <person name="Cao Y.-Z."/>
            <person name="Jiang C."/>
            <person name="Tan B.-Y."/>
            <person name="Wang Z."/>
            <person name="Feng S."/>
            <person name="Zhang L."/>
            <person name="Su X.-H."/>
            <person name="Brejova B."/>
            <person name="Vinar T."/>
            <person name="Xu M."/>
            <person name="Wang M.-X."/>
            <person name="Zhang S.-G."/>
            <person name="Huang M.-R."/>
            <person name="Wu R."/>
            <person name="Zhou Y."/>
        </authorList>
    </citation>
    <scope>NUCLEOTIDE SEQUENCE [LARGE SCALE GENOMIC DNA]</scope>
    <source>
        <strain evidence="1 2">MB_m1</strain>
    </source>
</reference>
<proteinExistence type="predicted"/>
<dbReference type="Proteomes" id="UP000006753">
    <property type="component" value="Unassembled WGS sequence"/>
</dbReference>
<sequence length="266" mass="30381">MAAPFINLATKPSPAATVSFSCSVLLPLYIYPLPNAWDRLYTAINTHPTLQFTIIINPNSGPGKSALPDEDYSREITRLNRYPNVCLVGYISVNWCKRDIEKVCKDIDKYAGWGQHGSGELAMRGIFFDESPNHYKPKRKTFMDAADARVKNAVGLMGTRMTIHNPGTVPDPEFACPGPDITTIFETEYKEFKDVEVQKRITNLLRYDRDRCSYMVLSVPRSDVDVLVPELKRRAKYVFVTESRKGWYEKFSDGWERFIEAMARDS</sequence>
<dbReference type="InParanoid" id="K1WTQ0"/>
<dbReference type="STRING" id="1072389.K1WTQ0"/>
<dbReference type="Pfam" id="PF12138">
    <property type="entry name" value="Spherulin4"/>
    <property type="match status" value="1"/>
</dbReference>
<dbReference type="eggNOG" id="ENOG502S3WN">
    <property type="taxonomic scope" value="Eukaryota"/>
</dbReference>
<protein>
    <submittedName>
        <fullName evidence="1">Cell surface spherulin 4-like protein</fullName>
    </submittedName>
</protein>
<dbReference type="KEGG" id="mbe:MBM_09826"/>
<dbReference type="HOGENOM" id="CLU_060605_0_0_1"/>
<dbReference type="EMBL" id="JH921471">
    <property type="protein sequence ID" value="EKD11963.1"/>
    <property type="molecule type" value="Genomic_DNA"/>
</dbReference>
<dbReference type="InterPro" id="IPR021986">
    <property type="entry name" value="Spherulin4"/>
</dbReference>
<name>K1WTQ0_MARBU</name>
<evidence type="ECO:0000313" key="2">
    <source>
        <dbReference type="Proteomes" id="UP000006753"/>
    </source>
</evidence>
<organism evidence="1 2">
    <name type="scientific">Marssonina brunnea f. sp. multigermtubi (strain MB_m1)</name>
    <name type="common">Marssonina leaf spot fungus</name>
    <dbReference type="NCBI Taxonomy" id="1072389"/>
    <lineage>
        <taxon>Eukaryota</taxon>
        <taxon>Fungi</taxon>
        <taxon>Dikarya</taxon>
        <taxon>Ascomycota</taxon>
        <taxon>Pezizomycotina</taxon>
        <taxon>Leotiomycetes</taxon>
        <taxon>Helotiales</taxon>
        <taxon>Drepanopezizaceae</taxon>
        <taxon>Drepanopeziza</taxon>
    </lineage>
</organism>
<dbReference type="GeneID" id="18765761"/>
<dbReference type="AlphaFoldDB" id="K1WTQ0"/>
<dbReference type="PANTHER" id="PTHR35040:SF9">
    <property type="entry name" value="4-LIKE CELL SURFACE PROTEIN, PUTATIVE (AFU_ORTHOLOGUE AFUA_4G14080)-RELATED"/>
    <property type="match status" value="1"/>
</dbReference>
<dbReference type="OrthoDB" id="5342184at2759"/>
<dbReference type="PANTHER" id="PTHR35040">
    <property type="match status" value="1"/>
</dbReference>
<accession>K1WTQ0</accession>
<dbReference type="OMA" id="TTWAPLY"/>
<dbReference type="RefSeq" id="XP_007297715.1">
    <property type="nucleotide sequence ID" value="XM_007297653.1"/>
</dbReference>
<evidence type="ECO:0000313" key="1">
    <source>
        <dbReference type="EMBL" id="EKD11963.1"/>
    </source>
</evidence>